<evidence type="ECO:0000256" key="6">
    <source>
        <dbReference type="SAM" id="Phobius"/>
    </source>
</evidence>
<keyword evidence="2" id="KW-1003">Cell membrane</keyword>
<evidence type="ECO:0000256" key="3">
    <source>
        <dbReference type="ARBA" id="ARBA00022692"/>
    </source>
</evidence>
<keyword evidence="4 6" id="KW-1133">Transmembrane helix</keyword>
<proteinExistence type="predicted"/>
<evidence type="ECO:0000256" key="5">
    <source>
        <dbReference type="ARBA" id="ARBA00023136"/>
    </source>
</evidence>
<dbReference type="PANTHER" id="PTHR33529">
    <property type="entry name" value="SLR0882 PROTEIN-RELATED"/>
    <property type="match status" value="1"/>
</dbReference>
<comment type="subcellular location">
    <subcellularLocation>
        <location evidence="1">Cell membrane</location>
        <topology evidence="1">Multi-pass membrane protein</topology>
    </subcellularLocation>
</comment>
<feature type="transmembrane region" description="Helical" evidence="6">
    <location>
        <begin position="57"/>
        <end position="81"/>
    </location>
</feature>
<evidence type="ECO:0000313" key="8">
    <source>
        <dbReference type="Proteomes" id="UP001595528"/>
    </source>
</evidence>
<dbReference type="RefSeq" id="WP_379897389.1">
    <property type="nucleotide sequence ID" value="NZ_JBHRTR010000003.1"/>
</dbReference>
<keyword evidence="3 6" id="KW-0812">Transmembrane</keyword>
<sequence length="364" mass="39962">MQISRTLSMYFGRQYVVGFASVFGVLLALTFIFDMVEMLRRAGKRDDVGLDMVVEMSLLKLPALSMKLLPFAALFGAMLVLSRLTRTNELTVARAAGISAWQFLMPALAIAFLIGVFTITVYNPIASTLVSRYEQLEAKYLKGRASALAVSETGFWLRDSEGDGQAVVHALRMAQKDVELKDVILFFYKGDDRFVRRIDATSARLQPGEWKLTDAVITGPNQAPEYQETMVIPTSMTVGRIQDSFASPETISFWALPRFISTLEDAGFSAVRHRLHFYSLLVVPLLLCAMVLLAATFSLRLTRSGRTGLLMAAGVAIGFLFYFLSDLVSALGISGSLPPTLAALAPTGIFLLLGMAMLFHLEDG</sequence>
<organism evidence="7 8">
    <name type="scientific">Marinibaculum pumilum</name>
    <dbReference type="NCBI Taxonomy" id="1766165"/>
    <lineage>
        <taxon>Bacteria</taxon>
        <taxon>Pseudomonadati</taxon>
        <taxon>Pseudomonadota</taxon>
        <taxon>Alphaproteobacteria</taxon>
        <taxon>Rhodospirillales</taxon>
        <taxon>Rhodospirillaceae</taxon>
        <taxon>Marinibaculum</taxon>
    </lineage>
</organism>
<dbReference type="NCBIfam" id="TIGR04408">
    <property type="entry name" value="LptG_lptG"/>
    <property type="match status" value="1"/>
</dbReference>
<feature type="transmembrane region" description="Helical" evidence="6">
    <location>
        <begin position="341"/>
        <end position="361"/>
    </location>
</feature>
<reference evidence="8" key="1">
    <citation type="journal article" date="2019" name="Int. J. Syst. Evol. Microbiol.">
        <title>The Global Catalogue of Microorganisms (GCM) 10K type strain sequencing project: providing services to taxonomists for standard genome sequencing and annotation.</title>
        <authorList>
            <consortium name="The Broad Institute Genomics Platform"/>
            <consortium name="The Broad Institute Genome Sequencing Center for Infectious Disease"/>
            <person name="Wu L."/>
            <person name="Ma J."/>
        </authorList>
    </citation>
    <scope>NUCLEOTIDE SEQUENCE [LARGE SCALE GENOMIC DNA]</scope>
    <source>
        <strain evidence="8">KCTC 42964</strain>
    </source>
</reference>
<keyword evidence="5 6" id="KW-0472">Membrane</keyword>
<feature type="transmembrane region" description="Helical" evidence="6">
    <location>
        <begin position="15"/>
        <end position="36"/>
    </location>
</feature>
<feature type="transmembrane region" description="Helical" evidence="6">
    <location>
        <begin position="101"/>
        <end position="122"/>
    </location>
</feature>
<gene>
    <name evidence="7" type="primary">lptG</name>
    <name evidence="7" type="ORF">ACFOGJ_00330</name>
</gene>
<keyword evidence="8" id="KW-1185">Reference proteome</keyword>
<evidence type="ECO:0000256" key="4">
    <source>
        <dbReference type="ARBA" id="ARBA00022989"/>
    </source>
</evidence>
<protein>
    <submittedName>
        <fullName evidence="7">LPS export ABC transporter permease LptG</fullName>
    </submittedName>
</protein>
<dbReference type="InterPro" id="IPR005495">
    <property type="entry name" value="LptG/LptF_permease"/>
</dbReference>
<dbReference type="PANTHER" id="PTHR33529:SF2">
    <property type="entry name" value="LIPOPOLYSACCHARIDE EXPORT SYSTEM PERMEASE PROTEIN LPTG"/>
    <property type="match status" value="1"/>
</dbReference>
<evidence type="ECO:0000256" key="1">
    <source>
        <dbReference type="ARBA" id="ARBA00004651"/>
    </source>
</evidence>
<name>A0ABV7KTP9_9PROT</name>
<dbReference type="Pfam" id="PF03739">
    <property type="entry name" value="LptF_LptG"/>
    <property type="match status" value="1"/>
</dbReference>
<evidence type="ECO:0000256" key="2">
    <source>
        <dbReference type="ARBA" id="ARBA00022475"/>
    </source>
</evidence>
<dbReference type="EMBL" id="JBHRTR010000003">
    <property type="protein sequence ID" value="MFC3225655.1"/>
    <property type="molecule type" value="Genomic_DNA"/>
</dbReference>
<feature type="transmembrane region" description="Helical" evidence="6">
    <location>
        <begin position="277"/>
        <end position="297"/>
    </location>
</feature>
<evidence type="ECO:0000313" key="7">
    <source>
        <dbReference type="EMBL" id="MFC3225655.1"/>
    </source>
</evidence>
<dbReference type="InterPro" id="IPR030923">
    <property type="entry name" value="LptG"/>
</dbReference>
<accession>A0ABV7KTP9</accession>
<feature type="transmembrane region" description="Helical" evidence="6">
    <location>
        <begin position="309"/>
        <end position="329"/>
    </location>
</feature>
<dbReference type="Proteomes" id="UP001595528">
    <property type="component" value="Unassembled WGS sequence"/>
</dbReference>
<comment type="caution">
    <text evidence="7">The sequence shown here is derived from an EMBL/GenBank/DDBJ whole genome shotgun (WGS) entry which is preliminary data.</text>
</comment>